<organism evidence="1 2">
    <name type="scientific">Clathrospora elynae</name>
    <dbReference type="NCBI Taxonomy" id="706981"/>
    <lineage>
        <taxon>Eukaryota</taxon>
        <taxon>Fungi</taxon>
        <taxon>Dikarya</taxon>
        <taxon>Ascomycota</taxon>
        <taxon>Pezizomycotina</taxon>
        <taxon>Dothideomycetes</taxon>
        <taxon>Pleosporomycetidae</taxon>
        <taxon>Pleosporales</taxon>
        <taxon>Diademaceae</taxon>
        <taxon>Clathrospora</taxon>
    </lineage>
</organism>
<keyword evidence="2" id="KW-1185">Reference proteome</keyword>
<dbReference type="AlphaFoldDB" id="A0A6A5SUH5"/>
<gene>
    <name evidence="1" type="ORF">EJ02DRAFT_130006</name>
</gene>
<sequence>MHSALCYARTANPRQRAGSTSTRIVLPERPLFRGSAPTYLKRNAAVSLFGVIADLSRMCSTSNFLLASFWEETVV</sequence>
<evidence type="ECO:0000313" key="1">
    <source>
        <dbReference type="EMBL" id="KAF1943540.1"/>
    </source>
</evidence>
<name>A0A6A5SUH5_9PLEO</name>
<dbReference type="Proteomes" id="UP000800038">
    <property type="component" value="Unassembled WGS sequence"/>
</dbReference>
<dbReference type="EMBL" id="ML976024">
    <property type="protein sequence ID" value="KAF1943540.1"/>
    <property type="molecule type" value="Genomic_DNA"/>
</dbReference>
<proteinExistence type="predicted"/>
<protein>
    <submittedName>
        <fullName evidence="1">Uncharacterized protein</fullName>
    </submittedName>
</protein>
<reference evidence="1" key="1">
    <citation type="journal article" date="2020" name="Stud. Mycol.">
        <title>101 Dothideomycetes genomes: a test case for predicting lifestyles and emergence of pathogens.</title>
        <authorList>
            <person name="Haridas S."/>
            <person name="Albert R."/>
            <person name="Binder M."/>
            <person name="Bloem J."/>
            <person name="Labutti K."/>
            <person name="Salamov A."/>
            <person name="Andreopoulos B."/>
            <person name="Baker S."/>
            <person name="Barry K."/>
            <person name="Bills G."/>
            <person name="Bluhm B."/>
            <person name="Cannon C."/>
            <person name="Castanera R."/>
            <person name="Culley D."/>
            <person name="Daum C."/>
            <person name="Ezra D."/>
            <person name="Gonzalez J."/>
            <person name="Henrissat B."/>
            <person name="Kuo A."/>
            <person name="Liang C."/>
            <person name="Lipzen A."/>
            <person name="Lutzoni F."/>
            <person name="Magnuson J."/>
            <person name="Mondo S."/>
            <person name="Nolan M."/>
            <person name="Ohm R."/>
            <person name="Pangilinan J."/>
            <person name="Park H.-J."/>
            <person name="Ramirez L."/>
            <person name="Alfaro M."/>
            <person name="Sun H."/>
            <person name="Tritt A."/>
            <person name="Yoshinaga Y."/>
            <person name="Zwiers L.-H."/>
            <person name="Turgeon B."/>
            <person name="Goodwin S."/>
            <person name="Spatafora J."/>
            <person name="Crous P."/>
            <person name="Grigoriev I."/>
        </authorList>
    </citation>
    <scope>NUCLEOTIDE SEQUENCE</scope>
    <source>
        <strain evidence="1">CBS 161.51</strain>
    </source>
</reference>
<evidence type="ECO:0000313" key="2">
    <source>
        <dbReference type="Proteomes" id="UP000800038"/>
    </source>
</evidence>
<accession>A0A6A5SUH5</accession>